<dbReference type="AlphaFoldDB" id="A0A7G9SNK5"/>
<dbReference type="Pfam" id="PF18734">
    <property type="entry name" value="HEPN_AbiU2"/>
    <property type="match status" value="1"/>
</dbReference>
<sequence length="188" mass="21325">MPSLPFDTRVDRLGHLTVLARRFYDVWWVYVGADTRPNIIDAMNRFPEFFRFDEHANFVSLVTHLASLFENRNDTINFESLIAEAEKDGLISDDRIADAKSALSSVSHLRPKLAILRSNLFSHRSKSLSYEAAFDKAAITPNQFRDLTSAGLTIANALLVGRGQREIFFTKTTASQTLKMLQTLKERS</sequence>
<organism evidence="2 3">
    <name type="scientific">Thermomonas carbonis</name>
    <dbReference type="NCBI Taxonomy" id="1463158"/>
    <lineage>
        <taxon>Bacteria</taxon>
        <taxon>Pseudomonadati</taxon>
        <taxon>Pseudomonadota</taxon>
        <taxon>Gammaproteobacteria</taxon>
        <taxon>Lysobacterales</taxon>
        <taxon>Lysobacteraceae</taxon>
        <taxon>Thermomonas</taxon>
    </lineage>
</organism>
<evidence type="ECO:0000313" key="2">
    <source>
        <dbReference type="EMBL" id="QNN69430.1"/>
    </source>
</evidence>
<protein>
    <recommendedName>
        <fullName evidence="1">HEPN AbiU2-like domain-containing protein</fullName>
    </recommendedName>
</protein>
<dbReference type="EMBL" id="CP060719">
    <property type="protein sequence ID" value="QNN69430.1"/>
    <property type="molecule type" value="Genomic_DNA"/>
</dbReference>
<proteinExistence type="predicted"/>
<gene>
    <name evidence="2" type="ORF">H9L16_12195</name>
</gene>
<feature type="domain" description="HEPN AbiU2-like" evidence="1">
    <location>
        <begin position="5"/>
        <end position="159"/>
    </location>
</feature>
<dbReference type="KEGG" id="tcn:H9L16_12195"/>
<evidence type="ECO:0000313" key="3">
    <source>
        <dbReference type="Proteomes" id="UP000515804"/>
    </source>
</evidence>
<reference evidence="2 3" key="1">
    <citation type="submission" date="2020-08" db="EMBL/GenBank/DDBJ databases">
        <title>Genome sequence of Thermomonas carbonis KCTC 42013T.</title>
        <authorList>
            <person name="Hyun D.-W."/>
            <person name="Bae J.-W."/>
        </authorList>
    </citation>
    <scope>NUCLEOTIDE SEQUENCE [LARGE SCALE GENOMIC DNA]</scope>
    <source>
        <strain evidence="2 3">KCTC 42013</strain>
    </source>
</reference>
<name>A0A7G9SNK5_9GAMM</name>
<dbReference type="RefSeq" id="WP_187551950.1">
    <property type="nucleotide sequence ID" value="NZ_CP060719.1"/>
</dbReference>
<keyword evidence="3" id="KW-1185">Reference proteome</keyword>
<accession>A0A7G9SNK5</accession>
<dbReference type="Proteomes" id="UP000515804">
    <property type="component" value="Chromosome"/>
</dbReference>
<dbReference type="InterPro" id="IPR040704">
    <property type="entry name" value="HEPN_AbiU2"/>
</dbReference>
<evidence type="ECO:0000259" key="1">
    <source>
        <dbReference type="Pfam" id="PF18734"/>
    </source>
</evidence>